<proteinExistence type="inferred from homology"/>
<accession>A0A2P2E5A7</accession>
<evidence type="ECO:0000259" key="3">
    <source>
        <dbReference type="Pfam" id="PF25973"/>
    </source>
</evidence>
<dbReference type="PANTHER" id="PTHR30469:SF37">
    <property type="entry name" value="RAGD PROTEIN"/>
    <property type="match status" value="1"/>
</dbReference>
<protein>
    <submittedName>
        <fullName evidence="4">Efflux transporter, RND family, MFP subunit</fullName>
    </submittedName>
</protein>
<evidence type="ECO:0000313" key="4">
    <source>
        <dbReference type="EMBL" id="GBF52042.1"/>
    </source>
</evidence>
<evidence type="ECO:0000259" key="2">
    <source>
        <dbReference type="Pfam" id="PF25954"/>
    </source>
</evidence>
<dbReference type="InterPro" id="IPR058647">
    <property type="entry name" value="BSH_CzcB-like"/>
</dbReference>
<dbReference type="Gene3D" id="2.40.50.100">
    <property type="match status" value="1"/>
</dbReference>
<dbReference type="Gene3D" id="1.10.287.470">
    <property type="entry name" value="Helix hairpin bin"/>
    <property type="match status" value="1"/>
</dbReference>
<dbReference type="GO" id="GO:1990281">
    <property type="term" value="C:efflux pump complex"/>
    <property type="evidence" value="ECO:0007669"/>
    <property type="project" value="TreeGrafter"/>
</dbReference>
<comment type="caution">
    <text evidence="4">The sequence shown here is derived from an EMBL/GenBank/DDBJ whole genome shotgun (WGS) entry which is preliminary data.</text>
</comment>
<dbReference type="Pfam" id="PF25954">
    <property type="entry name" value="Beta-barrel_RND_2"/>
    <property type="match status" value="1"/>
</dbReference>
<dbReference type="SUPFAM" id="SSF111369">
    <property type="entry name" value="HlyD-like secretion proteins"/>
    <property type="match status" value="1"/>
</dbReference>
<dbReference type="NCBIfam" id="TIGR01730">
    <property type="entry name" value="RND_mfp"/>
    <property type="match status" value="1"/>
</dbReference>
<dbReference type="RefSeq" id="WP_167837047.1">
    <property type="nucleotide sequence ID" value="NZ_BFBB01000009.1"/>
</dbReference>
<feature type="domain" description="CusB-like beta-barrel" evidence="2">
    <location>
        <begin position="219"/>
        <end position="288"/>
    </location>
</feature>
<organism evidence="4 5">
    <name type="scientific">Leptospira ryugenii</name>
    <dbReference type="NCBI Taxonomy" id="1917863"/>
    <lineage>
        <taxon>Bacteria</taxon>
        <taxon>Pseudomonadati</taxon>
        <taxon>Spirochaetota</taxon>
        <taxon>Spirochaetia</taxon>
        <taxon>Leptospirales</taxon>
        <taxon>Leptospiraceae</taxon>
        <taxon>Leptospira</taxon>
    </lineage>
</organism>
<dbReference type="InterPro" id="IPR006143">
    <property type="entry name" value="RND_pump_MFP"/>
</dbReference>
<dbReference type="PANTHER" id="PTHR30469">
    <property type="entry name" value="MULTIDRUG RESISTANCE PROTEIN MDTA"/>
    <property type="match status" value="1"/>
</dbReference>
<evidence type="ECO:0000256" key="1">
    <source>
        <dbReference type="ARBA" id="ARBA00009477"/>
    </source>
</evidence>
<dbReference type="AlphaFoldDB" id="A0A2P2E5A7"/>
<dbReference type="Pfam" id="PF25973">
    <property type="entry name" value="BSH_CzcB"/>
    <property type="match status" value="1"/>
</dbReference>
<feature type="domain" description="CzcB-like barrel-sandwich hybrid" evidence="3">
    <location>
        <begin position="64"/>
        <end position="196"/>
    </location>
</feature>
<dbReference type="Proteomes" id="UP000245133">
    <property type="component" value="Unassembled WGS sequence"/>
</dbReference>
<dbReference type="InterPro" id="IPR058792">
    <property type="entry name" value="Beta-barrel_RND_2"/>
</dbReference>
<name>A0A2P2E5A7_9LEPT</name>
<reference evidence="4 5" key="1">
    <citation type="submission" date="2018-02" db="EMBL/GenBank/DDBJ databases">
        <title>Novel Leptospira species isolated from soil and water in Japan.</title>
        <authorList>
            <person name="Nakao R."/>
            <person name="Masuzawa T."/>
        </authorList>
    </citation>
    <scope>NUCLEOTIDE SEQUENCE [LARGE SCALE GENOMIC DNA]</scope>
    <source>
        <strain evidence="4 5">YH101</strain>
    </source>
</reference>
<gene>
    <name evidence="4" type="ORF">LPTSP4_35800</name>
</gene>
<dbReference type="GO" id="GO:0015562">
    <property type="term" value="F:efflux transmembrane transporter activity"/>
    <property type="evidence" value="ECO:0007669"/>
    <property type="project" value="TreeGrafter"/>
</dbReference>
<dbReference type="Gene3D" id="2.40.420.20">
    <property type="match status" value="1"/>
</dbReference>
<comment type="similarity">
    <text evidence="1">Belongs to the membrane fusion protein (MFP) (TC 8.A.1) family.</text>
</comment>
<dbReference type="EMBL" id="BFBB01000009">
    <property type="protein sequence ID" value="GBF52042.1"/>
    <property type="molecule type" value="Genomic_DNA"/>
</dbReference>
<evidence type="ECO:0000313" key="5">
    <source>
        <dbReference type="Proteomes" id="UP000245133"/>
    </source>
</evidence>
<keyword evidence="5" id="KW-1185">Reference proteome</keyword>
<sequence length="393" mass="44837">MSSLQNLNKIRVTCLLLIIMFFSCHKTEDLKHEDHIILIHPEPYIPEESTIFVGQLKPWYEAPLYAQVSGYVKQWYKDYGAVVKKGELLAEIQAPILDAEFAQAKAEWEAQNARYQLADITANRYNSLKSSNAVSEQSVSVAKATQNAEKSTLKASKEQVNKQRVYLNFKQIRAPFDGIVTQRNINVGEYVNKEGNLSESHDQKNLFTIADVRKLRLFVPVPERYVNMLKKGFQVDVEISQFRDRVWKAEFYNFSRGYDPDSQTVLVQFSLINDDLLVWPGSIANVLWPKPTQGSSYSVPTSALVFDESGTRVATITKDHKIHFKSIVVGKLTDRFVEVKSGLELNDKVIQNPKASFLENDIIYDRLDDRTTKKDESNQKQLDHLLGGSLRAI</sequence>
<dbReference type="Gene3D" id="2.40.30.170">
    <property type="match status" value="1"/>
</dbReference>